<feature type="non-terminal residue" evidence="2">
    <location>
        <position position="260"/>
    </location>
</feature>
<organism evidence="2 3">
    <name type="scientific">Leptotrombidium deliense</name>
    <dbReference type="NCBI Taxonomy" id="299467"/>
    <lineage>
        <taxon>Eukaryota</taxon>
        <taxon>Metazoa</taxon>
        <taxon>Ecdysozoa</taxon>
        <taxon>Arthropoda</taxon>
        <taxon>Chelicerata</taxon>
        <taxon>Arachnida</taxon>
        <taxon>Acari</taxon>
        <taxon>Acariformes</taxon>
        <taxon>Trombidiformes</taxon>
        <taxon>Prostigmata</taxon>
        <taxon>Anystina</taxon>
        <taxon>Parasitengona</taxon>
        <taxon>Trombiculoidea</taxon>
        <taxon>Trombiculidae</taxon>
        <taxon>Leptotrombidium</taxon>
    </lineage>
</organism>
<dbReference type="Proteomes" id="UP000288716">
    <property type="component" value="Unassembled WGS sequence"/>
</dbReference>
<protein>
    <recommendedName>
        <fullName evidence="1">MULE transposase domain-containing protein</fullName>
    </recommendedName>
</protein>
<dbReference type="Pfam" id="PF10551">
    <property type="entry name" value="MULE"/>
    <property type="match status" value="1"/>
</dbReference>
<dbReference type="PANTHER" id="PTHR47160:SF10">
    <property type="entry name" value="MULE TRANSPOSASE DOMAIN-CONTAINING PROTEIN"/>
    <property type="match status" value="1"/>
</dbReference>
<feature type="domain" description="MULE transposase" evidence="1">
    <location>
        <begin position="63"/>
        <end position="158"/>
    </location>
</feature>
<dbReference type="VEuPathDB" id="VectorBase:LDEU013101"/>
<evidence type="ECO:0000313" key="3">
    <source>
        <dbReference type="Proteomes" id="UP000288716"/>
    </source>
</evidence>
<gene>
    <name evidence="2" type="ORF">B4U80_06707</name>
</gene>
<evidence type="ECO:0000313" key="2">
    <source>
        <dbReference type="EMBL" id="RWS18939.1"/>
    </source>
</evidence>
<sequence length="260" mass="30470">MQRQKTKLLPPEPKSRALINLSGDWLETNNKEQFLAINDGTTDRIVVYATKEFAIRMAKADILFSDGTFKSVPKLFMQLYTFHAKYDKQMIPLAYCLLPNKSATTYKRLLNLLRDWILTLGFTLNPKEMMVDYEQAMIAAIKEVFPSTRIRGCLFHYTQCIYRNVQSYGLSIDYISTSDNEVDGTIEVDFKKVIRRFLALPFLPLEQLEEAHTEMMEDIDLNDERIAAFSDYHLDTWFKEGATFSRELWNQYRNFCDRTN</sequence>
<dbReference type="PANTHER" id="PTHR47160">
    <property type="entry name" value="PUTATIVE-RELATED"/>
    <property type="match status" value="1"/>
</dbReference>
<dbReference type="InterPro" id="IPR018289">
    <property type="entry name" value="MULE_transposase_dom"/>
</dbReference>
<dbReference type="EMBL" id="NCKV01032221">
    <property type="protein sequence ID" value="RWS18939.1"/>
    <property type="molecule type" value="Genomic_DNA"/>
</dbReference>
<proteinExistence type="predicted"/>
<dbReference type="STRING" id="299467.A0A443RV70"/>
<comment type="caution">
    <text evidence="2">The sequence shown here is derived from an EMBL/GenBank/DDBJ whole genome shotgun (WGS) entry which is preliminary data.</text>
</comment>
<dbReference type="OrthoDB" id="6500349at2759"/>
<accession>A0A443RV70</accession>
<keyword evidence="3" id="KW-1185">Reference proteome</keyword>
<name>A0A443RV70_9ACAR</name>
<evidence type="ECO:0000259" key="1">
    <source>
        <dbReference type="Pfam" id="PF10551"/>
    </source>
</evidence>
<dbReference type="AlphaFoldDB" id="A0A443RV70"/>
<reference evidence="2 3" key="1">
    <citation type="journal article" date="2018" name="Gigascience">
        <title>Genomes of trombidid mites reveal novel predicted allergens and laterally-transferred genes associated with secondary metabolism.</title>
        <authorList>
            <person name="Dong X."/>
            <person name="Chaisiri K."/>
            <person name="Xia D."/>
            <person name="Armstrong S.D."/>
            <person name="Fang Y."/>
            <person name="Donnelly M.J."/>
            <person name="Kadowaki T."/>
            <person name="McGarry J.W."/>
            <person name="Darby A.C."/>
            <person name="Makepeace B.L."/>
        </authorList>
    </citation>
    <scope>NUCLEOTIDE SEQUENCE [LARGE SCALE GENOMIC DNA]</scope>
    <source>
        <strain evidence="2">UoL-UT</strain>
    </source>
</reference>